<keyword evidence="2" id="KW-1185">Reference proteome</keyword>
<organism evidence="1 2">
    <name type="scientific">Chaetoceros tenuissimus</name>
    <dbReference type="NCBI Taxonomy" id="426638"/>
    <lineage>
        <taxon>Eukaryota</taxon>
        <taxon>Sar</taxon>
        <taxon>Stramenopiles</taxon>
        <taxon>Ochrophyta</taxon>
        <taxon>Bacillariophyta</taxon>
        <taxon>Coscinodiscophyceae</taxon>
        <taxon>Chaetocerotophycidae</taxon>
        <taxon>Chaetocerotales</taxon>
        <taxon>Chaetocerotaceae</taxon>
        <taxon>Chaetoceros</taxon>
    </lineage>
</organism>
<comment type="caution">
    <text evidence="1">The sequence shown here is derived from an EMBL/GenBank/DDBJ whole genome shotgun (WGS) entry which is preliminary data.</text>
</comment>
<dbReference type="Proteomes" id="UP001054902">
    <property type="component" value="Unassembled WGS sequence"/>
</dbReference>
<dbReference type="EMBL" id="BLLK01000046">
    <property type="protein sequence ID" value="GFH52781.1"/>
    <property type="molecule type" value="Genomic_DNA"/>
</dbReference>
<protein>
    <submittedName>
        <fullName evidence="1">Uncharacterized protein</fullName>
    </submittedName>
</protein>
<evidence type="ECO:0000313" key="2">
    <source>
        <dbReference type="Proteomes" id="UP001054902"/>
    </source>
</evidence>
<proteinExistence type="predicted"/>
<reference evidence="1 2" key="1">
    <citation type="journal article" date="2021" name="Sci. Rep.">
        <title>The genome of the diatom Chaetoceros tenuissimus carries an ancient integrated fragment of an extant virus.</title>
        <authorList>
            <person name="Hongo Y."/>
            <person name="Kimura K."/>
            <person name="Takaki Y."/>
            <person name="Yoshida Y."/>
            <person name="Baba S."/>
            <person name="Kobayashi G."/>
            <person name="Nagasaki K."/>
            <person name="Hano T."/>
            <person name="Tomaru Y."/>
        </authorList>
    </citation>
    <scope>NUCLEOTIDE SEQUENCE [LARGE SCALE GENOMIC DNA]</scope>
    <source>
        <strain evidence="1 2">NIES-3715</strain>
    </source>
</reference>
<accession>A0AAD3CV23</accession>
<dbReference type="PANTHER" id="PTHR35609:SF1">
    <property type="entry name" value="MACRO DOMAIN-CONTAINING PROTEIN"/>
    <property type="match status" value="1"/>
</dbReference>
<sequence length="383" mass="43059">MTSGRNIALFASTFGFPETDYATTQKKLLEHATFKPIQNEIYFEEQCEFQLPNGRNISAGKFFMPSIAELRQRVSEGLASNDQIRKSQKAKISVKNIVGESRSLHTSDIIPNGSVIQAASQFNYLEMPSPGGIPENGIECYKYDGTQGPACATACFGGTAYRNYLVPMQRFIGNTNKPGTRRGQIKSDQLNGLHLVEEYLESHFGLIPWKVKNGYIESKKEQLNKLNGYLKEKDVQEQVLERVRIGVQADVQVTDETAFEKFVTQTYNSAISIGYSDVPLQYWEPIARIVLDATYEATMLVGILNSINSAKADNNNGSETGVNKLYLTKVGGGVFRNREEWIQRSMRRAFKKAAEYGIDLDVSIVHYRRNFPENYKLLASSSY</sequence>
<evidence type="ECO:0000313" key="1">
    <source>
        <dbReference type="EMBL" id="GFH52781.1"/>
    </source>
</evidence>
<dbReference type="AlphaFoldDB" id="A0AAD3CV23"/>
<dbReference type="PANTHER" id="PTHR35609">
    <property type="entry name" value="MACRO DOMAIN-CONTAINING PROTEIN"/>
    <property type="match status" value="1"/>
</dbReference>
<gene>
    <name evidence="1" type="ORF">CTEN210_09257</name>
</gene>
<name>A0AAD3CV23_9STRA</name>